<dbReference type="CDD" id="cd05580">
    <property type="entry name" value="STKc_PKA_like"/>
    <property type="match status" value="1"/>
</dbReference>
<comment type="catalytic activity">
    <reaction evidence="7">
        <text>L-threonyl-[protein] + ATP = O-phospho-L-threonyl-[protein] + ADP + H(+)</text>
        <dbReference type="Rhea" id="RHEA:46608"/>
        <dbReference type="Rhea" id="RHEA-COMP:11060"/>
        <dbReference type="Rhea" id="RHEA-COMP:11605"/>
        <dbReference type="ChEBI" id="CHEBI:15378"/>
        <dbReference type="ChEBI" id="CHEBI:30013"/>
        <dbReference type="ChEBI" id="CHEBI:30616"/>
        <dbReference type="ChEBI" id="CHEBI:61977"/>
        <dbReference type="ChEBI" id="CHEBI:456216"/>
        <dbReference type="EC" id="2.7.11.11"/>
    </reaction>
</comment>
<dbReference type="GO" id="GO:0005829">
    <property type="term" value="C:cytosol"/>
    <property type="evidence" value="ECO:0007669"/>
    <property type="project" value="TreeGrafter"/>
</dbReference>
<keyword evidence="4 9" id="KW-0547">Nucleotide-binding</keyword>
<dbReference type="GeneID" id="9583460"/>
<evidence type="ECO:0000259" key="12">
    <source>
        <dbReference type="PROSITE" id="PS51285"/>
    </source>
</evidence>
<feature type="domain" description="Protein kinase" evidence="11">
    <location>
        <begin position="77"/>
        <end position="351"/>
    </location>
</feature>
<dbReference type="HOGENOM" id="CLU_000288_63_5_1"/>
<keyword evidence="2 10" id="KW-0723">Serine/threonine-protein kinase</keyword>
<dbReference type="RefSeq" id="XP_003023440.1">
    <property type="nucleotide sequence ID" value="XM_003023394.1"/>
</dbReference>
<evidence type="ECO:0000256" key="10">
    <source>
        <dbReference type="RuleBase" id="RU000304"/>
    </source>
</evidence>
<dbReference type="PANTHER" id="PTHR24353:SF37">
    <property type="entry name" value="CAMP-DEPENDENT PROTEIN KINASE CATALYTIC SUBUNIT PRKX"/>
    <property type="match status" value="1"/>
</dbReference>
<dbReference type="Gene3D" id="3.30.200.20">
    <property type="entry name" value="Phosphorylase Kinase, domain 1"/>
    <property type="match status" value="1"/>
</dbReference>
<dbReference type="InterPro" id="IPR017441">
    <property type="entry name" value="Protein_kinase_ATP_BS"/>
</dbReference>
<dbReference type="SUPFAM" id="SSF56112">
    <property type="entry name" value="Protein kinase-like (PK-like)"/>
    <property type="match status" value="1"/>
</dbReference>
<feature type="binding site" evidence="9">
    <location>
        <position position="110"/>
    </location>
    <ligand>
        <name>ATP</name>
        <dbReference type="ChEBI" id="CHEBI:30616"/>
    </ligand>
</feature>
<comment type="catalytic activity">
    <reaction evidence="8">
        <text>L-seryl-[protein] + ATP = O-phospho-L-seryl-[protein] + ADP + H(+)</text>
        <dbReference type="Rhea" id="RHEA:17989"/>
        <dbReference type="Rhea" id="RHEA-COMP:9863"/>
        <dbReference type="Rhea" id="RHEA-COMP:11604"/>
        <dbReference type="ChEBI" id="CHEBI:15378"/>
        <dbReference type="ChEBI" id="CHEBI:29999"/>
        <dbReference type="ChEBI" id="CHEBI:30616"/>
        <dbReference type="ChEBI" id="CHEBI:83421"/>
        <dbReference type="ChEBI" id="CHEBI:456216"/>
        <dbReference type="EC" id="2.7.11.11"/>
    </reaction>
</comment>
<reference evidence="14" key="1">
    <citation type="journal article" date="2011" name="Genome Biol.">
        <title>Comparative and functional genomics provide insights into the pathogenicity of dermatophytic fungi.</title>
        <authorList>
            <person name="Burmester A."/>
            <person name="Shelest E."/>
            <person name="Gloeckner G."/>
            <person name="Heddergott C."/>
            <person name="Schindler S."/>
            <person name="Staib P."/>
            <person name="Heidel A."/>
            <person name="Felder M."/>
            <person name="Petzold A."/>
            <person name="Szafranski K."/>
            <person name="Feuermann M."/>
            <person name="Pedruzzi I."/>
            <person name="Priebe S."/>
            <person name="Groth M."/>
            <person name="Winkler R."/>
            <person name="Li W."/>
            <person name="Kniemeyer O."/>
            <person name="Schroeckh V."/>
            <person name="Hertweck C."/>
            <person name="Hube B."/>
            <person name="White T.C."/>
            <person name="Platzer M."/>
            <person name="Guthke R."/>
            <person name="Heitman J."/>
            <person name="Woestemeyer J."/>
            <person name="Zipfel P.F."/>
            <person name="Monod M."/>
            <person name="Brakhage A.A."/>
        </authorList>
    </citation>
    <scope>NUCLEOTIDE SEQUENCE [LARGE SCALE GENOMIC DNA]</scope>
    <source>
        <strain evidence="14">HKI 0517</strain>
    </source>
</reference>
<dbReference type="SMART" id="SM00133">
    <property type="entry name" value="S_TK_X"/>
    <property type="match status" value="1"/>
</dbReference>
<dbReference type="GO" id="GO:0005524">
    <property type="term" value="F:ATP binding"/>
    <property type="evidence" value="ECO:0007669"/>
    <property type="project" value="UniProtKB-UniRule"/>
</dbReference>
<keyword evidence="3" id="KW-0808">Transferase</keyword>
<dbReference type="FunFam" id="1.10.510.10:FF:000005">
    <property type="entry name" value="cAMP-dependent protein kinase catalytic subunit alpha"/>
    <property type="match status" value="1"/>
</dbReference>
<evidence type="ECO:0000256" key="6">
    <source>
        <dbReference type="ARBA" id="ARBA00022840"/>
    </source>
</evidence>
<dbReference type="EC" id="2.7.11.11" evidence="1"/>
<dbReference type="KEGG" id="tve:TRV_02424"/>
<accession>D4D5Q1</accession>
<dbReference type="InterPro" id="IPR000719">
    <property type="entry name" value="Prot_kinase_dom"/>
</dbReference>
<evidence type="ECO:0000256" key="4">
    <source>
        <dbReference type="ARBA" id="ARBA00022741"/>
    </source>
</evidence>
<name>D4D5Q1_TRIVH</name>
<dbReference type="AlphaFoldDB" id="D4D5Q1"/>
<dbReference type="OrthoDB" id="63267at2759"/>
<dbReference type="InterPro" id="IPR008271">
    <property type="entry name" value="Ser/Thr_kinase_AS"/>
</dbReference>
<evidence type="ECO:0000256" key="3">
    <source>
        <dbReference type="ARBA" id="ARBA00022679"/>
    </source>
</evidence>
<dbReference type="Gene3D" id="1.10.510.10">
    <property type="entry name" value="Transferase(Phosphotransferase) domain 1"/>
    <property type="match status" value="1"/>
</dbReference>
<feature type="domain" description="AGC-kinase C-terminal" evidence="12">
    <location>
        <begin position="352"/>
        <end position="411"/>
    </location>
</feature>
<keyword evidence="6 9" id="KW-0067">ATP-binding</keyword>
<keyword evidence="5" id="KW-0418">Kinase</keyword>
<dbReference type="PROSITE" id="PS00107">
    <property type="entry name" value="PROTEIN_KINASE_ATP"/>
    <property type="match status" value="1"/>
</dbReference>
<comment type="similarity">
    <text evidence="10">Belongs to the protein kinase superfamily.</text>
</comment>
<dbReference type="PROSITE" id="PS50011">
    <property type="entry name" value="PROTEIN_KINASE_DOM"/>
    <property type="match status" value="1"/>
</dbReference>
<evidence type="ECO:0000313" key="14">
    <source>
        <dbReference type="Proteomes" id="UP000008383"/>
    </source>
</evidence>
<dbReference type="GO" id="GO:0004691">
    <property type="term" value="F:cAMP-dependent protein kinase activity"/>
    <property type="evidence" value="ECO:0007669"/>
    <property type="project" value="UniProtKB-EC"/>
</dbReference>
<dbReference type="InterPro" id="IPR000961">
    <property type="entry name" value="AGC-kinase_C"/>
</dbReference>
<evidence type="ECO:0000256" key="9">
    <source>
        <dbReference type="PROSITE-ProRule" id="PRU10141"/>
    </source>
</evidence>
<dbReference type="InterPro" id="IPR011009">
    <property type="entry name" value="Kinase-like_dom_sf"/>
</dbReference>
<evidence type="ECO:0000313" key="13">
    <source>
        <dbReference type="EMBL" id="EFE42822.1"/>
    </source>
</evidence>
<keyword evidence="14" id="KW-1185">Reference proteome</keyword>
<dbReference type="GO" id="GO:0005952">
    <property type="term" value="C:cAMP-dependent protein kinase complex"/>
    <property type="evidence" value="ECO:0007669"/>
    <property type="project" value="TreeGrafter"/>
</dbReference>
<evidence type="ECO:0000256" key="8">
    <source>
        <dbReference type="ARBA" id="ARBA00047454"/>
    </source>
</evidence>
<proteinExistence type="inferred from homology"/>
<evidence type="ECO:0000256" key="7">
    <source>
        <dbReference type="ARBA" id="ARBA00047292"/>
    </source>
</evidence>
<dbReference type="Pfam" id="PF00069">
    <property type="entry name" value="Pkinase"/>
    <property type="match status" value="1"/>
</dbReference>
<dbReference type="Proteomes" id="UP000008383">
    <property type="component" value="Unassembled WGS sequence"/>
</dbReference>
<gene>
    <name evidence="13" type="ORF">TRV_02424</name>
</gene>
<dbReference type="PANTHER" id="PTHR24353">
    <property type="entry name" value="CYCLIC NUCLEOTIDE-DEPENDENT PROTEIN KINASE"/>
    <property type="match status" value="1"/>
</dbReference>
<comment type="caution">
    <text evidence="13">The sequence shown here is derived from an EMBL/GenBank/DDBJ whole genome shotgun (WGS) entry which is preliminary data.</text>
</comment>
<dbReference type="PROSITE" id="PS00108">
    <property type="entry name" value="PROTEIN_KINASE_ST"/>
    <property type="match status" value="1"/>
</dbReference>
<evidence type="ECO:0000256" key="1">
    <source>
        <dbReference type="ARBA" id="ARBA00012444"/>
    </source>
</evidence>
<dbReference type="PROSITE" id="PS51285">
    <property type="entry name" value="AGC_KINASE_CTER"/>
    <property type="match status" value="1"/>
</dbReference>
<organism evidence="13 14">
    <name type="scientific">Trichophyton verrucosum (strain HKI 0517)</name>
    <dbReference type="NCBI Taxonomy" id="663202"/>
    <lineage>
        <taxon>Eukaryota</taxon>
        <taxon>Fungi</taxon>
        <taxon>Dikarya</taxon>
        <taxon>Ascomycota</taxon>
        <taxon>Pezizomycotina</taxon>
        <taxon>Eurotiomycetes</taxon>
        <taxon>Eurotiomycetidae</taxon>
        <taxon>Onygenales</taxon>
        <taxon>Arthrodermataceae</taxon>
        <taxon>Trichophyton</taxon>
    </lineage>
</organism>
<evidence type="ECO:0000259" key="11">
    <source>
        <dbReference type="PROSITE" id="PS50011"/>
    </source>
</evidence>
<evidence type="ECO:0000256" key="5">
    <source>
        <dbReference type="ARBA" id="ARBA00022777"/>
    </source>
</evidence>
<dbReference type="SMART" id="SM00220">
    <property type="entry name" value="S_TKc"/>
    <property type="match status" value="1"/>
</dbReference>
<dbReference type="EMBL" id="ACYE01000126">
    <property type="protein sequence ID" value="EFE42822.1"/>
    <property type="molecule type" value="Genomic_DNA"/>
</dbReference>
<evidence type="ECO:0000256" key="2">
    <source>
        <dbReference type="ARBA" id="ARBA00022527"/>
    </source>
</evidence>
<protein>
    <recommendedName>
        <fullName evidence="1">cAMP-dependent protein kinase</fullName>
        <ecNumber evidence="1">2.7.11.11</ecNumber>
    </recommendedName>
</protein>
<sequence>MATTKMIKQLLPDIAHAKEQQQQQQQQVLEHDHVEAEVKPDRLSWPASRPRTPKDVVQARLKQDAGLPDNGLTIDDFDLIKTLGTGTFARVWFARLKAAKEPNKNIFALKILRKAEGRLPDPSPNYLRSVIKLKQVEHVRNESKCLSKAAGHPFITTLITTFSDEQCLYMLLEYCPGGEIFSFLRRARRFDEYTSKFYAAEITLVIGYLHDMHGIAYRDLKPENILLDQEGHLKLVDFGFAKQLYNLETYTLCGTPEYLAPEVIHNSGHGLAVDWWALGILIYEFIVGQPPFWDSNPMGIYEKIVAGCIRFPANMPASAKDIISALCKVNPSERLGHISGGSQRVRDHPFFEGIDWDDLYRKRVKGPIVPQVSHPADTANFEEYPDPPDPATQAVYTDEMKARYEEIFQDF</sequence>